<keyword evidence="1" id="KW-0378">Hydrolase</keyword>
<dbReference type="EMBL" id="JARLKZ010000014">
    <property type="protein sequence ID" value="MEC0241937.1"/>
    <property type="molecule type" value="Genomic_DNA"/>
</dbReference>
<accession>A0ABU6GQC6</accession>
<dbReference type="SUPFAM" id="SSF53187">
    <property type="entry name" value="Zn-dependent exopeptidases"/>
    <property type="match status" value="1"/>
</dbReference>
<keyword evidence="3" id="KW-0732">Signal</keyword>
<dbReference type="Pfam" id="PF01520">
    <property type="entry name" value="Amidase_3"/>
    <property type="match status" value="1"/>
</dbReference>
<dbReference type="SMART" id="SM00646">
    <property type="entry name" value="Ami_3"/>
    <property type="match status" value="1"/>
</dbReference>
<evidence type="ECO:0000313" key="6">
    <source>
        <dbReference type="Proteomes" id="UP001344632"/>
    </source>
</evidence>
<dbReference type="CDD" id="cd02696">
    <property type="entry name" value="MurNAc-LAA"/>
    <property type="match status" value="1"/>
</dbReference>
<sequence>MKKWLAYLFMLVLMVTSVPMAASAASTDKSAVKGRVIVIDPGHSEKGNKGKESVSPGSKTMKIKDPGGAVGVRSKTPEYKINMAIALKLKKRLESQGITVVMTKTKDSENPGNQERAEIGNSHHADLVIRIHADSATNQEVHGSTMLVPAPVGYAKPIAATSRKYGEIIQKALVGTAGMKNRGIVERKDLTGFNWSKVPVVLAEVGFLSNPQEDLKLNQASYQEKIAEGLEKGIVQILQ</sequence>
<feature type="compositionally biased region" description="Basic and acidic residues" evidence="2">
    <location>
        <begin position="42"/>
        <end position="52"/>
    </location>
</feature>
<keyword evidence="6" id="KW-1185">Reference proteome</keyword>
<evidence type="ECO:0000256" key="1">
    <source>
        <dbReference type="ARBA" id="ARBA00022801"/>
    </source>
</evidence>
<evidence type="ECO:0000256" key="2">
    <source>
        <dbReference type="SAM" id="MobiDB-lite"/>
    </source>
</evidence>
<feature type="chain" id="PRO_5047534795" evidence="3">
    <location>
        <begin position="22"/>
        <end position="239"/>
    </location>
</feature>
<proteinExistence type="predicted"/>
<protein>
    <submittedName>
        <fullName evidence="5">N-acetylmuramoyl-L-alanine amidase</fullName>
    </submittedName>
</protein>
<dbReference type="InterPro" id="IPR002508">
    <property type="entry name" value="MurNAc-LAA_cat"/>
</dbReference>
<evidence type="ECO:0000259" key="4">
    <source>
        <dbReference type="SMART" id="SM00646"/>
    </source>
</evidence>
<dbReference type="PANTHER" id="PTHR30404:SF0">
    <property type="entry name" value="N-ACETYLMURAMOYL-L-ALANINE AMIDASE AMIC"/>
    <property type="match status" value="1"/>
</dbReference>
<dbReference type="RefSeq" id="WP_326089604.1">
    <property type="nucleotide sequence ID" value="NZ_JARLKZ010000014.1"/>
</dbReference>
<dbReference type="PANTHER" id="PTHR30404">
    <property type="entry name" value="N-ACETYLMURAMOYL-L-ALANINE AMIDASE"/>
    <property type="match status" value="1"/>
</dbReference>
<comment type="caution">
    <text evidence="5">The sequence shown here is derived from an EMBL/GenBank/DDBJ whole genome shotgun (WGS) entry which is preliminary data.</text>
</comment>
<reference evidence="5 6" key="1">
    <citation type="submission" date="2023-03" db="EMBL/GenBank/DDBJ databases">
        <title>Bacillus Genome Sequencing.</title>
        <authorList>
            <person name="Dunlap C."/>
        </authorList>
    </citation>
    <scope>NUCLEOTIDE SEQUENCE [LARGE SCALE GENOMIC DNA]</scope>
    <source>
        <strain evidence="5 6">BD-525</strain>
    </source>
</reference>
<evidence type="ECO:0000313" key="5">
    <source>
        <dbReference type="EMBL" id="MEC0241937.1"/>
    </source>
</evidence>
<dbReference type="Gene3D" id="3.40.630.40">
    <property type="entry name" value="Zn-dependent exopeptidases"/>
    <property type="match status" value="1"/>
</dbReference>
<gene>
    <name evidence="5" type="ORF">P4H66_19150</name>
</gene>
<feature type="domain" description="MurNAc-LAA" evidence="4">
    <location>
        <begin position="117"/>
        <end position="235"/>
    </location>
</feature>
<dbReference type="InterPro" id="IPR050695">
    <property type="entry name" value="N-acetylmuramoyl_amidase_3"/>
</dbReference>
<name>A0ABU6GQC6_9BACL</name>
<evidence type="ECO:0000256" key="3">
    <source>
        <dbReference type="SAM" id="SignalP"/>
    </source>
</evidence>
<feature type="signal peptide" evidence="3">
    <location>
        <begin position="1"/>
        <end position="21"/>
    </location>
</feature>
<feature type="region of interest" description="Disordered" evidence="2">
    <location>
        <begin position="39"/>
        <end position="69"/>
    </location>
</feature>
<organism evidence="5 6">
    <name type="scientific">Paenibacillus dokdonensis</name>
    <dbReference type="NCBI Taxonomy" id="2567944"/>
    <lineage>
        <taxon>Bacteria</taxon>
        <taxon>Bacillati</taxon>
        <taxon>Bacillota</taxon>
        <taxon>Bacilli</taxon>
        <taxon>Bacillales</taxon>
        <taxon>Paenibacillaceae</taxon>
        <taxon>Paenibacillus</taxon>
    </lineage>
</organism>
<dbReference type="Proteomes" id="UP001344632">
    <property type="component" value="Unassembled WGS sequence"/>
</dbReference>